<dbReference type="InterPro" id="IPR000330">
    <property type="entry name" value="SNF2_N"/>
</dbReference>
<comment type="caution">
    <text evidence="5">The sequence shown here is derived from an EMBL/GenBank/DDBJ whole genome shotgun (WGS) entry which is preliminary data.</text>
</comment>
<dbReference type="Pfam" id="PF00176">
    <property type="entry name" value="SNF2-rel_dom"/>
    <property type="match status" value="1"/>
</dbReference>
<protein>
    <recommendedName>
        <fullName evidence="4">SNF2 N-terminal domain-containing protein</fullName>
    </recommendedName>
</protein>
<evidence type="ECO:0000313" key="6">
    <source>
        <dbReference type="Proteomes" id="UP001239445"/>
    </source>
</evidence>
<dbReference type="PANTHER" id="PTHR45629:SF7">
    <property type="entry name" value="DNA EXCISION REPAIR PROTEIN ERCC-6-RELATED"/>
    <property type="match status" value="1"/>
</dbReference>
<feature type="domain" description="SNF2 N-terminal" evidence="4">
    <location>
        <begin position="117"/>
        <end position="243"/>
    </location>
</feature>
<evidence type="ECO:0000313" key="5">
    <source>
        <dbReference type="EMBL" id="KAK1754218.1"/>
    </source>
</evidence>
<reference evidence="5" key="1">
    <citation type="submission" date="2023-06" db="EMBL/GenBank/DDBJ databases">
        <title>Genome-scale phylogeny and comparative genomics of the fungal order Sordariales.</title>
        <authorList>
            <consortium name="Lawrence Berkeley National Laboratory"/>
            <person name="Hensen N."/>
            <person name="Bonometti L."/>
            <person name="Westerberg I."/>
            <person name="Brannstrom I.O."/>
            <person name="Guillou S."/>
            <person name="Cros-Aarteil S."/>
            <person name="Calhoun S."/>
            <person name="Haridas S."/>
            <person name="Kuo A."/>
            <person name="Mondo S."/>
            <person name="Pangilinan J."/>
            <person name="Riley R."/>
            <person name="Labutti K."/>
            <person name="Andreopoulos B."/>
            <person name="Lipzen A."/>
            <person name="Chen C."/>
            <person name="Yanf M."/>
            <person name="Daum C."/>
            <person name="Ng V."/>
            <person name="Clum A."/>
            <person name="Steindorff A."/>
            <person name="Ohm R."/>
            <person name="Martin F."/>
            <person name="Silar P."/>
            <person name="Natvig D."/>
            <person name="Lalanne C."/>
            <person name="Gautier V."/>
            <person name="Ament-Velasquez S.L."/>
            <person name="Kruys A."/>
            <person name="Hutchinson M.I."/>
            <person name="Powell A.J."/>
            <person name="Barry K."/>
            <person name="Miller A.N."/>
            <person name="Grigoriev I.V."/>
            <person name="Debuchy R."/>
            <person name="Gladieux P."/>
            <person name="Thoren M.H."/>
            <person name="Johannesson H."/>
        </authorList>
    </citation>
    <scope>NUCLEOTIDE SEQUENCE</scope>
    <source>
        <strain evidence="5">PSN4</strain>
    </source>
</reference>
<accession>A0AAJ0BBW9</accession>
<gene>
    <name evidence="5" type="ORF">QBC47DRAFT_429858</name>
</gene>
<dbReference type="SUPFAM" id="SSF52540">
    <property type="entry name" value="P-loop containing nucleoside triphosphate hydrolases"/>
    <property type="match status" value="1"/>
</dbReference>
<keyword evidence="1" id="KW-0547">Nucleotide-binding</keyword>
<dbReference type="Proteomes" id="UP001239445">
    <property type="component" value="Unassembled WGS sequence"/>
</dbReference>
<dbReference type="InterPro" id="IPR038718">
    <property type="entry name" value="SNF2-like_sf"/>
</dbReference>
<proteinExistence type="predicted"/>
<evidence type="ECO:0000259" key="4">
    <source>
        <dbReference type="Pfam" id="PF00176"/>
    </source>
</evidence>
<dbReference type="InterPro" id="IPR027417">
    <property type="entry name" value="P-loop_NTPase"/>
</dbReference>
<name>A0AAJ0BBW9_9PEZI</name>
<dbReference type="PANTHER" id="PTHR45629">
    <property type="entry name" value="SNF2/RAD54 FAMILY MEMBER"/>
    <property type="match status" value="1"/>
</dbReference>
<dbReference type="InterPro" id="IPR050496">
    <property type="entry name" value="SNF2_RAD54_helicase_repair"/>
</dbReference>
<dbReference type="Gene3D" id="3.40.50.10810">
    <property type="entry name" value="Tandem AAA-ATPase domain"/>
    <property type="match status" value="1"/>
</dbReference>
<evidence type="ECO:0000256" key="2">
    <source>
        <dbReference type="ARBA" id="ARBA00022840"/>
    </source>
</evidence>
<feature type="compositionally biased region" description="Acidic residues" evidence="3">
    <location>
        <begin position="351"/>
        <end position="376"/>
    </location>
</feature>
<evidence type="ECO:0000256" key="1">
    <source>
        <dbReference type="ARBA" id="ARBA00022741"/>
    </source>
</evidence>
<keyword evidence="6" id="KW-1185">Reference proteome</keyword>
<keyword evidence="2" id="KW-0067">ATP-binding</keyword>
<dbReference type="EMBL" id="MU839836">
    <property type="protein sequence ID" value="KAK1754218.1"/>
    <property type="molecule type" value="Genomic_DNA"/>
</dbReference>
<evidence type="ECO:0000256" key="3">
    <source>
        <dbReference type="SAM" id="MobiDB-lite"/>
    </source>
</evidence>
<sequence>MSEFIDKFERYTAQRLFPDAARSPSEARPEAGSSEVDQVPVAADQDRLKEVAAAIKSTAMLNSPLSEFEPAKPNISDILERIGLPSDEHGQIDWNKGLAVPDMDTLACTLASTCDGPIRGCILANSVGLGKTLTGISASYMRYQKYLRMQQDGHIFEACPTIIIVPANLISQFHAEIIGFFGNVIEVSVYYGTKKSAAGNRQLAADTLTKIGFINRMRDYGNNVKNPKNFVRILLTSYATLATRCFTPYLRYVTKGTVGHRKPWLNDGVYEPKYLQPGAVCGEDNAATPLKLGCELGEVEMAAPAGLVRRGIPMGSTAAAKRVAVDGRKEVRVMKAAEKSSAETLRQADVVDSDSENAADDDDANESDQMDEDIDDDEKHNLAQVKLREAKKLAEAHRELQSKGNDGGEVAIINYTLKMNDDSFKIPTFEMVIADEAHIARGKP</sequence>
<dbReference type="AlphaFoldDB" id="A0AAJ0BBW9"/>
<dbReference type="GO" id="GO:0005524">
    <property type="term" value="F:ATP binding"/>
    <property type="evidence" value="ECO:0007669"/>
    <property type="project" value="InterPro"/>
</dbReference>
<feature type="region of interest" description="Disordered" evidence="3">
    <location>
        <begin position="336"/>
        <end position="376"/>
    </location>
</feature>
<feature type="region of interest" description="Disordered" evidence="3">
    <location>
        <begin position="16"/>
        <end position="40"/>
    </location>
</feature>
<organism evidence="5 6">
    <name type="scientific">Echria macrotheca</name>
    <dbReference type="NCBI Taxonomy" id="438768"/>
    <lineage>
        <taxon>Eukaryota</taxon>
        <taxon>Fungi</taxon>
        <taxon>Dikarya</taxon>
        <taxon>Ascomycota</taxon>
        <taxon>Pezizomycotina</taxon>
        <taxon>Sordariomycetes</taxon>
        <taxon>Sordariomycetidae</taxon>
        <taxon>Sordariales</taxon>
        <taxon>Schizotheciaceae</taxon>
        <taxon>Echria</taxon>
    </lineage>
</organism>